<organism evidence="10 11">
    <name type="scientific">Hypsibius exemplaris</name>
    <name type="common">Freshwater tardigrade</name>
    <dbReference type="NCBI Taxonomy" id="2072580"/>
    <lineage>
        <taxon>Eukaryota</taxon>
        <taxon>Metazoa</taxon>
        <taxon>Ecdysozoa</taxon>
        <taxon>Tardigrada</taxon>
        <taxon>Eutardigrada</taxon>
        <taxon>Parachela</taxon>
        <taxon>Hypsibioidea</taxon>
        <taxon>Hypsibiidae</taxon>
        <taxon>Hypsibius</taxon>
    </lineage>
</organism>
<name>A0A1W0X9P7_HYPEX</name>
<dbReference type="SUPFAM" id="SSF55486">
    <property type="entry name" value="Metalloproteases ('zincins'), catalytic domain"/>
    <property type="match status" value="1"/>
</dbReference>
<comment type="caution">
    <text evidence="6">Lacks conserved residue(s) required for the propagation of feature annotation.</text>
</comment>
<sequence>MQMNGDLVVSIIGGDLMEKSVWSSGTSSLARPPVSANLRQNGDLVMLNDEDETMWRLGTTGTKYGGASLWVQNGGLICLANEPDGNCLWASVTAVTSTPIPKLIPSLNTTKTRPAAGGSIDRIDGEFLATDGSARNKAQNDFRWPGGVVPYIFSRIYEQTSAQHYRMLVLKVMEGFENSTCIRFVQLTNQTDYLIISSSAFCSSGVVGNRHSGGQRVYISIGLCLSDDHYGKAQHQLMHSLGFDHEHARIDRDEYVDINFSNIATDERDQFQKFENNTGFGEPYDFDSILHDGMFDWAIDPSVWTVRPKEKYKNKQIGQQLQLSPGDIRKINKFYNCSADLLRAPSTAATTTGRPICVSTTYFGACVDNNIECSQACENDGQGHGKCGRFRSMTVCICDKCSS</sequence>
<evidence type="ECO:0000256" key="6">
    <source>
        <dbReference type="PROSITE-ProRule" id="PRU01211"/>
    </source>
</evidence>
<keyword evidence="11" id="KW-1185">Reference proteome</keyword>
<protein>
    <recommendedName>
        <fullName evidence="7">Metalloendopeptidase</fullName>
        <ecNumber evidence="7">3.4.24.-</ecNumber>
    </recommendedName>
</protein>
<keyword evidence="2 6" id="KW-0479">Metal-binding</keyword>
<reference evidence="11" key="1">
    <citation type="submission" date="2017-01" db="EMBL/GenBank/DDBJ databases">
        <title>Comparative genomics of anhydrobiosis in the tardigrade Hypsibius dujardini.</title>
        <authorList>
            <person name="Yoshida Y."/>
            <person name="Koutsovoulos G."/>
            <person name="Laetsch D."/>
            <person name="Stevens L."/>
            <person name="Kumar S."/>
            <person name="Horikawa D."/>
            <person name="Ishino K."/>
            <person name="Komine S."/>
            <person name="Tomita M."/>
            <person name="Blaxter M."/>
            <person name="Arakawa K."/>
        </authorList>
    </citation>
    <scope>NUCLEOTIDE SEQUENCE [LARGE SCALE GENOMIC DNA]</scope>
    <source>
        <strain evidence="11">Z151</strain>
    </source>
</reference>
<feature type="binding site" evidence="6">
    <location>
        <position position="239"/>
    </location>
    <ligand>
        <name>Zn(2+)</name>
        <dbReference type="ChEBI" id="CHEBI:29105"/>
        <note>catalytic</note>
    </ligand>
</feature>
<keyword evidence="4 6" id="KW-0862">Zinc</keyword>
<evidence type="ECO:0000256" key="4">
    <source>
        <dbReference type="ARBA" id="ARBA00022833"/>
    </source>
</evidence>
<dbReference type="OrthoDB" id="291007at2759"/>
<evidence type="ECO:0000256" key="5">
    <source>
        <dbReference type="ARBA" id="ARBA00023049"/>
    </source>
</evidence>
<feature type="binding site" evidence="6">
    <location>
        <position position="245"/>
    </location>
    <ligand>
        <name>Zn(2+)</name>
        <dbReference type="ChEBI" id="CHEBI:29105"/>
        <note>catalytic</note>
    </ligand>
</feature>
<dbReference type="InterPro" id="IPR001480">
    <property type="entry name" value="Bulb-type_lectin_dom"/>
</dbReference>
<dbReference type="Proteomes" id="UP000192578">
    <property type="component" value="Unassembled WGS sequence"/>
</dbReference>
<keyword evidence="5 7" id="KW-0482">Metalloprotease</keyword>
<dbReference type="AlphaFoldDB" id="A0A1W0X9P7"/>
<keyword evidence="1 7" id="KW-0645">Protease</keyword>
<dbReference type="InterPro" id="IPR036426">
    <property type="entry name" value="Bulb-type_lectin_dom_sf"/>
</dbReference>
<dbReference type="InterPro" id="IPR024079">
    <property type="entry name" value="MetalloPept_cat_dom_sf"/>
</dbReference>
<dbReference type="EC" id="3.4.24.-" evidence="7"/>
<gene>
    <name evidence="10" type="ORF">BV898_02080</name>
</gene>
<dbReference type="PROSITE" id="PS50927">
    <property type="entry name" value="BULB_LECTIN"/>
    <property type="match status" value="1"/>
</dbReference>
<dbReference type="InterPro" id="IPR006026">
    <property type="entry name" value="Peptidase_Metallo"/>
</dbReference>
<comment type="caution">
    <text evidence="10">The sequence shown here is derived from an EMBL/GenBank/DDBJ whole genome shotgun (WGS) entry which is preliminary data.</text>
</comment>
<evidence type="ECO:0000259" key="9">
    <source>
        <dbReference type="PROSITE" id="PS51864"/>
    </source>
</evidence>
<comment type="cofactor">
    <cofactor evidence="6 7">
        <name>Zn(2+)</name>
        <dbReference type="ChEBI" id="CHEBI:29105"/>
    </cofactor>
    <text evidence="6 7">Binds 1 zinc ion per subunit.</text>
</comment>
<evidence type="ECO:0000256" key="2">
    <source>
        <dbReference type="ARBA" id="ARBA00022723"/>
    </source>
</evidence>
<dbReference type="Gene3D" id="2.90.10.10">
    <property type="entry name" value="Bulb-type lectin domain"/>
    <property type="match status" value="1"/>
</dbReference>
<dbReference type="PRINTS" id="PR00480">
    <property type="entry name" value="ASTACIN"/>
</dbReference>
<evidence type="ECO:0000256" key="1">
    <source>
        <dbReference type="ARBA" id="ARBA00022670"/>
    </source>
</evidence>
<evidence type="ECO:0000313" key="10">
    <source>
        <dbReference type="EMBL" id="OQV24128.1"/>
    </source>
</evidence>
<dbReference type="SMART" id="SM00235">
    <property type="entry name" value="ZnMc"/>
    <property type="match status" value="1"/>
</dbReference>
<dbReference type="PROSITE" id="PS51864">
    <property type="entry name" value="ASTACIN"/>
    <property type="match status" value="1"/>
</dbReference>
<dbReference type="InterPro" id="IPR034035">
    <property type="entry name" value="Astacin-like_dom"/>
</dbReference>
<dbReference type="GO" id="GO:0006508">
    <property type="term" value="P:proteolysis"/>
    <property type="evidence" value="ECO:0007669"/>
    <property type="project" value="UniProtKB-KW"/>
</dbReference>
<accession>A0A1W0X9P7</accession>
<dbReference type="PANTHER" id="PTHR10127">
    <property type="entry name" value="DISCOIDIN, CUB, EGF, LAMININ , AND ZINC METALLOPROTEASE DOMAIN CONTAINING"/>
    <property type="match status" value="1"/>
</dbReference>
<dbReference type="InterPro" id="IPR001506">
    <property type="entry name" value="Peptidase_M12A"/>
</dbReference>
<dbReference type="GO" id="GO:0008270">
    <property type="term" value="F:zinc ion binding"/>
    <property type="evidence" value="ECO:0007669"/>
    <property type="project" value="UniProtKB-UniRule"/>
</dbReference>
<dbReference type="GO" id="GO:0004222">
    <property type="term" value="F:metalloendopeptidase activity"/>
    <property type="evidence" value="ECO:0007669"/>
    <property type="project" value="UniProtKB-UniRule"/>
</dbReference>
<dbReference type="PANTHER" id="PTHR10127:SF780">
    <property type="entry name" value="METALLOENDOPEPTIDASE"/>
    <property type="match status" value="1"/>
</dbReference>
<feature type="domain" description="Bulb-type lectin" evidence="8">
    <location>
        <begin position="1"/>
        <end position="59"/>
    </location>
</feature>
<feature type="domain" description="Peptidase M12A" evidence="9">
    <location>
        <begin position="133"/>
        <end position="338"/>
    </location>
</feature>
<evidence type="ECO:0000259" key="8">
    <source>
        <dbReference type="PROSITE" id="PS50927"/>
    </source>
</evidence>
<keyword evidence="3 7" id="KW-0378">Hydrolase</keyword>
<evidence type="ECO:0000256" key="7">
    <source>
        <dbReference type="RuleBase" id="RU361183"/>
    </source>
</evidence>
<feature type="binding site" evidence="6">
    <location>
        <position position="235"/>
    </location>
    <ligand>
        <name>Zn(2+)</name>
        <dbReference type="ChEBI" id="CHEBI:29105"/>
        <note>catalytic</note>
    </ligand>
</feature>
<dbReference type="Gene3D" id="3.40.390.10">
    <property type="entry name" value="Collagenase (Catalytic Domain)"/>
    <property type="match status" value="1"/>
</dbReference>
<proteinExistence type="predicted"/>
<dbReference type="Pfam" id="PF01400">
    <property type="entry name" value="Astacin"/>
    <property type="match status" value="1"/>
</dbReference>
<evidence type="ECO:0000256" key="3">
    <source>
        <dbReference type="ARBA" id="ARBA00022801"/>
    </source>
</evidence>
<dbReference type="SUPFAM" id="SSF51110">
    <property type="entry name" value="alpha-D-mannose-specific plant lectins"/>
    <property type="match status" value="1"/>
</dbReference>
<evidence type="ECO:0000313" key="11">
    <source>
        <dbReference type="Proteomes" id="UP000192578"/>
    </source>
</evidence>
<dbReference type="CDD" id="cd04280">
    <property type="entry name" value="ZnMc_astacin_like"/>
    <property type="match status" value="1"/>
</dbReference>
<dbReference type="EMBL" id="MTYJ01000008">
    <property type="protein sequence ID" value="OQV24128.1"/>
    <property type="molecule type" value="Genomic_DNA"/>
</dbReference>